<dbReference type="InterPro" id="IPR036420">
    <property type="entry name" value="BRCT_dom_sf"/>
</dbReference>
<name>A0ABP1PU09_9HEXA</name>
<accession>A0ABP1PU09</accession>
<comment type="caution">
    <text evidence="1">The sequence shown here is derived from an EMBL/GenBank/DDBJ whole genome shotgun (WGS) entry which is preliminary data.</text>
</comment>
<dbReference type="EMBL" id="CAXLJM020000012">
    <property type="protein sequence ID" value="CAL8077287.1"/>
    <property type="molecule type" value="Genomic_DNA"/>
</dbReference>
<sequence>MLRIVHIDAPQGPTSYNLLAERDYTIGRNEGDIKFPHDPSMKKRHAKLEVSHSIGNLANPMITPTIAITPIVRGAIITATNRGSDEAFDIGEKADIGDGQKFSLGGIPNVFEIHYTPFVAVFSGRIQGEIQLQIQQLGGHSLRQWCKDATHLVTDEVELSLDVCGALLAGKPLVTQGFITKLLSFYKKEINTKPDPQDYLPLVAARSLDTNEPIPASAFKPNPDRASLFQGKTFVLRTMPLLNDSKAVIAAGGWDLRI</sequence>
<reference evidence="1 2" key="1">
    <citation type="submission" date="2024-08" db="EMBL/GenBank/DDBJ databases">
        <authorList>
            <person name="Cucini C."/>
            <person name="Frati F."/>
        </authorList>
    </citation>
    <scope>NUCLEOTIDE SEQUENCE [LARGE SCALE GENOMIC DNA]</scope>
</reference>
<dbReference type="Gene3D" id="3.40.50.10190">
    <property type="entry name" value="BRCT domain"/>
    <property type="match status" value="1"/>
</dbReference>
<dbReference type="Proteomes" id="UP001642540">
    <property type="component" value="Unassembled WGS sequence"/>
</dbReference>
<dbReference type="InterPro" id="IPR040227">
    <property type="entry name" value="Nibrin-rel"/>
</dbReference>
<protein>
    <recommendedName>
        <fullName evidence="3">FHA domain-containing protein</fullName>
    </recommendedName>
</protein>
<gene>
    <name evidence="1" type="ORF">ODALV1_LOCUS3767</name>
</gene>
<evidence type="ECO:0000313" key="1">
    <source>
        <dbReference type="EMBL" id="CAL8077287.1"/>
    </source>
</evidence>
<evidence type="ECO:0000313" key="2">
    <source>
        <dbReference type="Proteomes" id="UP001642540"/>
    </source>
</evidence>
<dbReference type="PANTHER" id="PTHR12162">
    <property type="entry name" value="NIBRIN-RELATED"/>
    <property type="match status" value="1"/>
</dbReference>
<proteinExistence type="predicted"/>
<evidence type="ECO:0008006" key="3">
    <source>
        <dbReference type="Google" id="ProtNLM"/>
    </source>
</evidence>
<dbReference type="PANTHER" id="PTHR12162:SF0">
    <property type="entry name" value="NIBRIN"/>
    <property type="match status" value="1"/>
</dbReference>
<organism evidence="1 2">
    <name type="scientific">Orchesella dallaii</name>
    <dbReference type="NCBI Taxonomy" id="48710"/>
    <lineage>
        <taxon>Eukaryota</taxon>
        <taxon>Metazoa</taxon>
        <taxon>Ecdysozoa</taxon>
        <taxon>Arthropoda</taxon>
        <taxon>Hexapoda</taxon>
        <taxon>Collembola</taxon>
        <taxon>Entomobryomorpha</taxon>
        <taxon>Entomobryoidea</taxon>
        <taxon>Orchesellidae</taxon>
        <taxon>Orchesellinae</taxon>
        <taxon>Orchesella</taxon>
    </lineage>
</organism>
<dbReference type="SUPFAM" id="SSF52113">
    <property type="entry name" value="BRCT domain"/>
    <property type="match status" value="1"/>
</dbReference>
<keyword evidence="2" id="KW-1185">Reference proteome</keyword>